<dbReference type="InterPro" id="IPR011990">
    <property type="entry name" value="TPR-like_helical_dom_sf"/>
</dbReference>
<reference evidence="2 3" key="1">
    <citation type="submission" date="2011-07" db="EMBL/GenBank/DDBJ databases">
        <authorList>
            <person name="Coyne R."/>
            <person name="Brami D."/>
            <person name="Johnson J."/>
            <person name="Hostetler J."/>
            <person name="Hannick L."/>
            <person name="Clark T."/>
            <person name="Cassidy-Hanley D."/>
            <person name="Inman J."/>
        </authorList>
    </citation>
    <scope>NUCLEOTIDE SEQUENCE [LARGE SCALE GENOMIC DNA]</scope>
    <source>
        <strain evidence="2 3">G5</strain>
    </source>
</reference>
<accession>G0QKU9</accession>
<dbReference type="AlphaFoldDB" id="G0QKU9"/>
<feature type="non-terminal residue" evidence="2">
    <location>
        <position position="252"/>
    </location>
</feature>
<dbReference type="Proteomes" id="UP000008983">
    <property type="component" value="Unassembled WGS sequence"/>
</dbReference>
<feature type="coiled-coil region" evidence="1">
    <location>
        <begin position="167"/>
        <end position="221"/>
    </location>
</feature>
<dbReference type="eggNOG" id="KOG0551">
    <property type="taxonomic scope" value="Eukaryota"/>
</dbReference>
<sequence>MNMNWDMFDGLPDDYVSNNKMTEQEWEDTTNYLKNHPLFLKQIPENIENNPDLVALQNLIYDDEPENIAKNCKVKQKNTQKTTTKKQKERGNDIFKKGTGKRYFIKEALKTYTEGIDAQGKDKEINAILYNNRALMNIQLKNFGKAIDDCKQAILQVPYFTKAYYRKAQVEQKLRKYQDCIETLKQGLVFDKNNKEMINLQKQVEQQLDEEEKKKIQTIDQKKIQVEDIYSLCLKKNIVLGKKVMDFPETCK</sequence>
<dbReference type="Gene3D" id="1.25.40.10">
    <property type="entry name" value="Tetratricopeptide repeat domain"/>
    <property type="match status" value="1"/>
</dbReference>
<dbReference type="SUPFAM" id="SSF48452">
    <property type="entry name" value="TPR-like"/>
    <property type="match status" value="1"/>
</dbReference>
<name>G0QKU9_ICHMU</name>
<dbReference type="OMA" id="YFRCAQS"/>
<dbReference type="InterPro" id="IPR019734">
    <property type="entry name" value="TPR_rpt"/>
</dbReference>
<evidence type="ECO:0000313" key="2">
    <source>
        <dbReference type="EMBL" id="EGR34157.1"/>
    </source>
</evidence>
<protein>
    <submittedName>
        <fullName evidence="2">Tetratricopeptide repeat protein</fullName>
    </submittedName>
</protein>
<dbReference type="PANTHER" id="PTHR46035">
    <property type="entry name" value="TETRATRICOPEPTIDE REPEAT PROTEIN 4"/>
    <property type="match status" value="1"/>
</dbReference>
<dbReference type="PANTHER" id="PTHR46035:SF1">
    <property type="entry name" value="TETRATRICOPEPTIDE REPEAT PROTEIN 4"/>
    <property type="match status" value="1"/>
</dbReference>
<evidence type="ECO:0000313" key="3">
    <source>
        <dbReference type="Proteomes" id="UP000008983"/>
    </source>
</evidence>
<dbReference type="GO" id="GO:0005634">
    <property type="term" value="C:nucleus"/>
    <property type="evidence" value="ECO:0007669"/>
    <property type="project" value="TreeGrafter"/>
</dbReference>
<gene>
    <name evidence="2" type="ORF">IMG5_022390</name>
</gene>
<dbReference type="GeneID" id="14910344"/>
<dbReference type="GO" id="GO:0006457">
    <property type="term" value="P:protein folding"/>
    <property type="evidence" value="ECO:0007669"/>
    <property type="project" value="TreeGrafter"/>
</dbReference>
<dbReference type="GO" id="GO:0030544">
    <property type="term" value="F:Hsp70 protein binding"/>
    <property type="evidence" value="ECO:0007669"/>
    <property type="project" value="TreeGrafter"/>
</dbReference>
<dbReference type="InParanoid" id="G0QKU9"/>
<dbReference type="GO" id="GO:0051879">
    <property type="term" value="F:Hsp90 protein binding"/>
    <property type="evidence" value="ECO:0007669"/>
    <property type="project" value="TreeGrafter"/>
</dbReference>
<dbReference type="EMBL" id="GL983195">
    <property type="protein sequence ID" value="EGR34157.1"/>
    <property type="molecule type" value="Genomic_DNA"/>
</dbReference>
<keyword evidence="3" id="KW-1185">Reference proteome</keyword>
<dbReference type="STRING" id="857967.G0QKU9"/>
<evidence type="ECO:0000256" key="1">
    <source>
        <dbReference type="SAM" id="Coils"/>
    </source>
</evidence>
<dbReference type="OrthoDB" id="420195at2759"/>
<dbReference type="GO" id="GO:0005829">
    <property type="term" value="C:cytosol"/>
    <property type="evidence" value="ECO:0007669"/>
    <property type="project" value="TreeGrafter"/>
</dbReference>
<dbReference type="SMART" id="SM00028">
    <property type="entry name" value="TPR"/>
    <property type="match status" value="2"/>
</dbReference>
<proteinExistence type="predicted"/>
<dbReference type="RefSeq" id="XP_004039461.1">
    <property type="nucleotide sequence ID" value="XM_004039413.1"/>
</dbReference>
<keyword evidence="1" id="KW-0175">Coiled coil</keyword>
<organism evidence="2 3">
    <name type="scientific">Ichthyophthirius multifiliis</name>
    <name type="common">White spot disease agent</name>
    <name type="synonym">Ich</name>
    <dbReference type="NCBI Taxonomy" id="5932"/>
    <lineage>
        <taxon>Eukaryota</taxon>
        <taxon>Sar</taxon>
        <taxon>Alveolata</taxon>
        <taxon>Ciliophora</taxon>
        <taxon>Intramacronucleata</taxon>
        <taxon>Oligohymenophorea</taxon>
        <taxon>Hymenostomatida</taxon>
        <taxon>Ophryoglenina</taxon>
        <taxon>Ichthyophthirius</taxon>
    </lineage>
</organism>